<evidence type="ECO:0000313" key="1">
    <source>
        <dbReference type="EMBL" id="KAK3077006.1"/>
    </source>
</evidence>
<reference evidence="1" key="1">
    <citation type="submission" date="2024-09" db="EMBL/GenBank/DDBJ databases">
        <title>Black Yeasts Isolated from many extreme environments.</title>
        <authorList>
            <person name="Coleine C."/>
            <person name="Stajich J.E."/>
            <person name="Selbmann L."/>
        </authorList>
    </citation>
    <scope>NUCLEOTIDE SEQUENCE</scope>
    <source>
        <strain evidence="1">CCFEE 5737</strain>
    </source>
</reference>
<proteinExistence type="predicted"/>
<name>A0ACC3DK21_9PEZI</name>
<protein>
    <submittedName>
        <fullName evidence="1">Uncharacterized protein</fullName>
    </submittedName>
</protein>
<comment type="caution">
    <text evidence="1">The sequence shown here is derived from an EMBL/GenBank/DDBJ whole genome shotgun (WGS) entry which is preliminary data.</text>
</comment>
<gene>
    <name evidence="1" type="ORF">LTS18_011451</name>
</gene>
<keyword evidence="2" id="KW-1185">Reference proteome</keyword>
<accession>A0ACC3DK21</accession>
<evidence type="ECO:0000313" key="2">
    <source>
        <dbReference type="Proteomes" id="UP001186974"/>
    </source>
</evidence>
<organism evidence="1 2">
    <name type="scientific">Coniosporium uncinatum</name>
    <dbReference type="NCBI Taxonomy" id="93489"/>
    <lineage>
        <taxon>Eukaryota</taxon>
        <taxon>Fungi</taxon>
        <taxon>Dikarya</taxon>
        <taxon>Ascomycota</taxon>
        <taxon>Pezizomycotina</taxon>
        <taxon>Dothideomycetes</taxon>
        <taxon>Dothideomycetes incertae sedis</taxon>
        <taxon>Coniosporium</taxon>
    </lineage>
</organism>
<sequence length="179" mass="20386">MQEQQARQYMIVNPDATEEEVREAVEDPDTQIFAQALMNTGRRGQAQSTLNAVRDRSQAIQQVEKQMIELAQLFQDLDNIVMEQEPLVQNIEQKGEEVRENVVKANEELGGAVVKAKSARKKKWICFWIVGKCFFFFLPTVWRRDVVNSEAVVLLIAVAIIVAVVVVMQNNKNNGNARR</sequence>
<dbReference type="Proteomes" id="UP001186974">
    <property type="component" value="Unassembled WGS sequence"/>
</dbReference>
<dbReference type="EMBL" id="JAWDJW010003314">
    <property type="protein sequence ID" value="KAK3077006.1"/>
    <property type="molecule type" value="Genomic_DNA"/>
</dbReference>